<keyword evidence="1" id="KW-0812">Transmembrane</keyword>
<keyword evidence="2" id="KW-0732">Signal</keyword>
<keyword evidence="1" id="KW-0472">Membrane</keyword>
<feature type="signal peptide" evidence="2">
    <location>
        <begin position="1"/>
        <end position="25"/>
    </location>
</feature>
<keyword evidence="1" id="KW-1133">Transmembrane helix</keyword>
<evidence type="ECO:0000256" key="2">
    <source>
        <dbReference type="SAM" id="SignalP"/>
    </source>
</evidence>
<evidence type="ECO:0008006" key="5">
    <source>
        <dbReference type="Google" id="ProtNLM"/>
    </source>
</evidence>
<accession>A0A517YG49</accession>
<evidence type="ECO:0000256" key="1">
    <source>
        <dbReference type="SAM" id="Phobius"/>
    </source>
</evidence>
<evidence type="ECO:0000313" key="3">
    <source>
        <dbReference type="EMBL" id="QDU29200.1"/>
    </source>
</evidence>
<protein>
    <recommendedName>
        <fullName evidence="5">DUF4129 domain-containing protein</fullName>
    </recommendedName>
</protein>
<dbReference type="KEGG" id="aagg:ETAA8_43070"/>
<feature type="transmembrane region" description="Helical" evidence="1">
    <location>
        <begin position="103"/>
        <end position="123"/>
    </location>
</feature>
<keyword evidence="4" id="KW-1185">Reference proteome</keyword>
<proteinExistence type="predicted"/>
<dbReference type="EMBL" id="CP036274">
    <property type="protein sequence ID" value="QDU29200.1"/>
    <property type="molecule type" value="Genomic_DNA"/>
</dbReference>
<feature type="chain" id="PRO_5021920470" description="DUF4129 domain-containing protein" evidence="2">
    <location>
        <begin position="26"/>
        <end position="267"/>
    </location>
</feature>
<sequence precursor="true">MTRAFCYLTFGFLLLTTSSRWPACADEQIAPSDVEAIESGRDALNGRTYFPFYDAKKDEVRRIDVQEKKTAADADNDSKWASTTGTTAPVRGGGGRSSSFASFFQVAGLTVLTLLIVAVAILLTKTFLQGEQTQTQGAKFVDTSSDVDRVEDLPFQLKRPTGDFLSEARRLYEAGQYSEAIIYLFSYELVALDKRHFIRLAKGKTNRQYLREARSREGLKQILQGTMISFEDVFFGHHELSRAGFEESWFQLDNFHHQLEQVELAAA</sequence>
<evidence type="ECO:0000313" key="4">
    <source>
        <dbReference type="Proteomes" id="UP000315017"/>
    </source>
</evidence>
<reference evidence="3 4" key="1">
    <citation type="submission" date="2019-02" db="EMBL/GenBank/DDBJ databases">
        <title>Deep-cultivation of Planctomycetes and their phenomic and genomic characterization uncovers novel biology.</title>
        <authorList>
            <person name="Wiegand S."/>
            <person name="Jogler M."/>
            <person name="Boedeker C."/>
            <person name="Pinto D."/>
            <person name="Vollmers J."/>
            <person name="Rivas-Marin E."/>
            <person name="Kohn T."/>
            <person name="Peeters S.H."/>
            <person name="Heuer A."/>
            <person name="Rast P."/>
            <person name="Oberbeckmann S."/>
            <person name="Bunk B."/>
            <person name="Jeske O."/>
            <person name="Meyerdierks A."/>
            <person name="Storesund J.E."/>
            <person name="Kallscheuer N."/>
            <person name="Luecker S."/>
            <person name="Lage O.M."/>
            <person name="Pohl T."/>
            <person name="Merkel B.J."/>
            <person name="Hornburger P."/>
            <person name="Mueller R.-W."/>
            <person name="Bruemmer F."/>
            <person name="Labrenz M."/>
            <person name="Spormann A.M."/>
            <person name="Op den Camp H."/>
            <person name="Overmann J."/>
            <person name="Amann R."/>
            <person name="Jetten M.S.M."/>
            <person name="Mascher T."/>
            <person name="Medema M.H."/>
            <person name="Devos D.P."/>
            <person name="Kaster A.-K."/>
            <person name="Ovreas L."/>
            <person name="Rohde M."/>
            <person name="Galperin M.Y."/>
            <person name="Jogler C."/>
        </authorList>
    </citation>
    <scope>NUCLEOTIDE SEQUENCE [LARGE SCALE GENOMIC DNA]</scope>
    <source>
        <strain evidence="3 4">ETA_A8</strain>
    </source>
</reference>
<dbReference type="AlphaFoldDB" id="A0A517YG49"/>
<organism evidence="3 4">
    <name type="scientific">Anatilimnocola aggregata</name>
    <dbReference type="NCBI Taxonomy" id="2528021"/>
    <lineage>
        <taxon>Bacteria</taxon>
        <taxon>Pseudomonadati</taxon>
        <taxon>Planctomycetota</taxon>
        <taxon>Planctomycetia</taxon>
        <taxon>Pirellulales</taxon>
        <taxon>Pirellulaceae</taxon>
        <taxon>Anatilimnocola</taxon>
    </lineage>
</organism>
<gene>
    <name evidence="3" type="ORF">ETAA8_43070</name>
</gene>
<dbReference type="OrthoDB" id="290072at2"/>
<name>A0A517YG49_9BACT</name>
<dbReference type="RefSeq" id="WP_145092682.1">
    <property type="nucleotide sequence ID" value="NZ_CP036274.1"/>
</dbReference>
<dbReference type="Proteomes" id="UP000315017">
    <property type="component" value="Chromosome"/>
</dbReference>